<gene>
    <name evidence="9" type="ORF">HYFRA_00010056</name>
</gene>
<comment type="cofactor">
    <cofactor evidence="1">
        <name>heme b</name>
        <dbReference type="ChEBI" id="CHEBI:60344"/>
    </cofactor>
</comment>
<sequence length="400" mass="42742">MSYPFVSNMPNVDSSLLKRQQSGGSNPGGPVTCPFNPNHVPAPGISAQFPYNGAKDGLPGNGRGGYLVPAPGDTAHQYTPPGPNDIRGPCPGLNAAANHNFLAHDGITTFKELVDAQQNLYNVGYDLAVVLAVLGLSLTDGDIVTEKLSIGCEATSRTSIAPILTGSQPGLDGHNKFESDTSLTRNDFFLGHGDNFSFNGTLYKMMKESTGGVYNRDNLAKYRYERYQQSLRDNPNFYLGPLGLLLFGAASFLYELMPSGTRNYAPDEDTISAFFGAEQQSDGSYKGVPERIPDNWTNRVAPYSVVDVTEEILAMYLKYPVLFGGRIDGGEFQPVSYGSIQNGILGGTGSGTVCLLYQIATGQVPSSLNGVLAPVLGIVQFATRKLGLAMENLGCPQPLT</sequence>
<dbReference type="InterPro" id="IPR036851">
    <property type="entry name" value="Chloroperoxidase-like_sf"/>
</dbReference>
<evidence type="ECO:0000256" key="7">
    <source>
        <dbReference type="ARBA" id="ARBA00025795"/>
    </source>
</evidence>
<feature type="domain" description="Heme haloperoxidase family profile" evidence="8">
    <location>
        <begin position="74"/>
        <end position="310"/>
    </location>
</feature>
<dbReference type="Proteomes" id="UP000696280">
    <property type="component" value="Unassembled WGS sequence"/>
</dbReference>
<accession>A0A9N9KX42</accession>
<evidence type="ECO:0000256" key="1">
    <source>
        <dbReference type="ARBA" id="ARBA00001970"/>
    </source>
</evidence>
<dbReference type="Gene3D" id="1.10.489.10">
    <property type="entry name" value="Chloroperoxidase-like"/>
    <property type="match status" value="1"/>
</dbReference>
<dbReference type="Pfam" id="PF01328">
    <property type="entry name" value="Peroxidase_2"/>
    <property type="match status" value="1"/>
</dbReference>
<dbReference type="InterPro" id="IPR000028">
    <property type="entry name" value="Chloroperoxidase"/>
</dbReference>
<dbReference type="GO" id="GO:0046872">
    <property type="term" value="F:metal ion binding"/>
    <property type="evidence" value="ECO:0007669"/>
    <property type="project" value="UniProtKB-KW"/>
</dbReference>
<keyword evidence="2" id="KW-0575">Peroxidase</keyword>
<dbReference type="PANTHER" id="PTHR33577:SF15">
    <property type="entry name" value="HEME HALOPEROXIDASE FAMILY PROFILE DOMAIN-CONTAINING PROTEIN"/>
    <property type="match status" value="1"/>
</dbReference>
<keyword evidence="6" id="KW-0408">Iron</keyword>
<evidence type="ECO:0000256" key="5">
    <source>
        <dbReference type="ARBA" id="ARBA00023002"/>
    </source>
</evidence>
<dbReference type="EMBL" id="CAJVRL010000051">
    <property type="protein sequence ID" value="CAG8953597.1"/>
    <property type="molecule type" value="Genomic_DNA"/>
</dbReference>
<name>A0A9N9KX42_9HELO</name>
<evidence type="ECO:0000259" key="8">
    <source>
        <dbReference type="PROSITE" id="PS51405"/>
    </source>
</evidence>
<dbReference type="GO" id="GO:0004601">
    <property type="term" value="F:peroxidase activity"/>
    <property type="evidence" value="ECO:0007669"/>
    <property type="project" value="UniProtKB-KW"/>
</dbReference>
<organism evidence="9 10">
    <name type="scientific">Hymenoscyphus fraxineus</name>
    <dbReference type="NCBI Taxonomy" id="746836"/>
    <lineage>
        <taxon>Eukaryota</taxon>
        <taxon>Fungi</taxon>
        <taxon>Dikarya</taxon>
        <taxon>Ascomycota</taxon>
        <taxon>Pezizomycotina</taxon>
        <taxon>Leotiomycetes</taxon>
        <taxon>Helotiales</taxon>
        <taxon>Helotiaceae</taxon>
        <taxon>Hymenoscyphus</taxon>
    </lineage>
</organism>
<evidence type="ECO:0000256" key="2">
    <source>
        <dbReference type="ARBA" id="ARBA00022559"/>
    </source>
</evidence>
<keyword evidence="5" id="KW-0560">Oxidoreductase</keyword>
<evidence type="ECO:0000313" key="9">
    <source>
        <dbReference type="EMBL" id="CAG8953597.1"/>
    </source>
</evidence>
<evidence type="ECO:0000256" key="4">
    <source>
        <dbReference type="ARBA" id="ARBA00022723"/>
    </source>
</evidence>
<dbReference type="PROSITE" id="PS51405">
    <property type="entry name" value="HEME_HALOPEROXIDASE"/>
    <property type="match status" value="1"/>
</dbReference>
<proteinExistence type="inferred from homology"/>
<keyword evidence="4" id="KW-0479">Metal-binding</keyword>
<comment type="caution">
    <text evidence="9">The sequence shown here is derived from an EMBL/GenBank/DDBJ whole genome shotgun (WGS) entry which is preliminary data.</text>
</comment>
<protein>
    <recommendedName>
        <fullName evidence="8">Heme haloperoxidase family profile domain-containing protein</fullName>
    </recommendedName>
</protein>
<evidence type="ECO:0000313" key="10">
    <source>
        <dbReference type="Proteomes" id="UP000696280"/>
    </source>
</evidence>
<keyword evidence="10" id="KW-1185">Reference proteome</keyword>
<dbReference type="OrthoDB" id="407298at2759"/>
<reference evidence="9" key="1">
    <citation type="submission" date="2021-07" db="EMBL/GenBank/DDBJ databases">
        <authorList>
            <person name="Durling M."/>
        </authorList>
    </citation>
    <scope>NUCLEOTIDE SEQUENCE</scope>
</reference>
<dbReference type="PANTHER" id="PTHR33577">
    <property type="entry name" value="STERIGMATOCYSTIN BIOSYNTHESIS PEROXIDASE STCC-RELATED"/>
    <property type="match status" value="1"/>
</dbReference>
<dbReference type="SUPFAM" id="SSF47571">
    <property type="entry name" value="Cloroperoxidase"/>
    <property type="match status" value="1"/>
</dbReference>
<evidence type="ECO:0000256" key="3">
    <source>
        <dbReference type="ARBA" id="ARBA00022617"/>
    </source>
</evidence>
<evidence type="ECO:0000256" key="6">
    <source>
        <dbReference type="ARBA" id="ARBA00023004"/>
    </source>
</evidence>
<keyword evidence="3" id="KW-0349">Heme</keyword>
<dbReference type="AlphaFoldDB" id="A0A9N9KX42"/>
<comment type="similarity">
    <text evidence="7">Belongs to the chloroperoxidase family.</text>
</comment>